<feature type="domain" description="Major facilitator superfamily (MFS) profile" evidence="8">
    <location>
        <begin position="9"/>
        <end position="383"/>
    </location>
</feature>
<gene>
    <name evidence="9" type="ORF">FHX64_002618</name>
</gene>
<dbReference type="PANTHER" id="PTHR23531:SF1">
    <property type="entry name" value="QUINOLENE RESISTANCE PROTEIN NORA"/>
    <property type="match status" value="1"/>
</dbReference>
<evidence type="ECO:0000256" key="5">
    <source>
        <dbReference type="ARBA" id="ARBA00022989"/>
    </source>
</evidence>
<feature type="transmembrane region" description="Helical" evidence="7">
    <location>
        <begin position="213"/>
        <end position="232"/>
    </location>
</feature>
<evidence type="ECO:0000313" key="9">
    <source>
        <dbReference type="EMBL" id="MBB3188420.1"/>
    </source>
</evidence>
<evidence type="ECO:0000256" key="6">
    <source>
        <dbReference type="ARBA" id="ARBA00023136"/>
    </source>
</evidence>
<dbReference type="PROSITE" id="PS50850">
    <property type="entry name" value="MFS"/>
    <property type="match status" value="1"/>
</dbReference>
<name>A0A7W5H340_9PORP</name>
<evidence type="ECO:0000259" key="8">
    <source>
        <dbReference type="PROSITE" id="PS50850"/>
    </source>
</evidence>
<dbReference type="PANTHER" id="PTHR23531">
    <property type="entry name" value="QUINOLENE RESISTANCE PROTEIN NORA"/>
    <property type="match status" value="1"/>
</dbReference>
<evidence type="ECO:0000313" key="10">
    <source>
        <dbReference type="Proteomes" id="UP000544222"/>
    </source>
</evidence>
<dbReference type="PRINTS" id="PR01035">
    <property type="entry name" value="TCRTETA"/>
</dbReference>
<dbReference type="InterPro" id="IPR052714">
    <property type="entry name" value="MFS_Exporter"/>
</dbReference>
<dbReference type="InterPro" id="IPR036259">
    <property type="entry name" value="MFS_trans_sf"/>
</dbReference>
<feature type="transmembrane region" description="Helical" evidence="7">
    <location>
        <begin position="333"/>
        <end position="351"/>
    </location>
</feature>
<dbReference type="EMBL" id="JACHYB010000002">
    <property type="protein sequence ID" value="MBB3188420.1"/>
    <property type="molecule type" value="Genomic_DNA"/>
</dbReference>
<dbReference type="RefSeq" id="WP_183414166.1">
    <property type="nucleotide sequence ID" value="NZ_JACHYB010000002.1"/>
</dbReference>
<organism evidence="9 10">
    <name type="scientific">Microbacter margulisiae</name>
    <dbReference type="NCBI Taxonomy" id="1350067"/>
    <lineage>
        <taxon>Bacteria</taxon>
        <taxon>Pseudomonadati</taxon>
        <taxon>Bacteroidota</taxon>
        <taxon>Bacteroidia</taxon>
        <taxon>Bacteroidales</taxon>
        <taxon>Porphyromonadaceae</taxon>
        <taxon>Microbacter</taxon>
    </lineage>
</organism>
<proteinExistence type="inferred from homology"/>
<dbReference type="Pfam" id="PF07690">
    <property type="entry name" value="MFS_1"/>
    <property type="match status" value="1"/>
</dbReference>
<protein>
    <submittedName>
        <fullName evidence="9">MFS family permease</fullName>
    </submittedName>
</protein>
<dbReference type="SUPFAM" id="SSF103473">
    <property type="entry name" value="MFS general substrate transporter"/>
    <property type="match status" value="1"/>
</dbReference>
<comment type="subcellular location">
    <subcellularLocation>
        <location evidence="2">Membrane</location>
        <topology evidence="2">Multi-pass membrane protein</topology>
    </subcellularLocation>
</comment>
<dbReference type="Proteomes" id="UP000544222">
    <property type="component" value="Unassembled WGS sequence"/>
</dbReference>
<feature type="transmembrane region" description="Helical" evidence="7">
    <location>
        <begin position="43"/>
        <end position="63"/>
    </location>
</feature>
<dbReference type="Gene3D" id="1.20.1250.20">
    <property type="entry name" value="MFS general substrate transporter like domains"/>
    <property type="match status" value="1"/>
</dbReference>
<comment type="caution">
    <text evidence="9">The sequence shown here is derived from an EMBL/GenBank/DDBJ whole genome shotgun (WGS) entry which is preliminary data.</text>
</comment>
<feature type="transmembrane region" description="Helical" evidence="7">
    <location>
        <begin position="271"/>
        <end position="289"/>
    </location>
</feature>
<dbReference type="InterPro" id="IPR005829">
    <property type="entry name" value="Sugar_transporter_CS"/>
</dbReference>
<sequence>MDKTLWNRDFILLTLSNFLLCITYYALISTLPIYLAVNLHADNSAIGIVLAVYTIASVLVRPFSGFALDKFGRKMIFLAALILYTAVFVGYIVAISIAFITLLRFMQGLGWGVATISGATMAVDIMPANKRGEGIGFYSLSTTLGMSVGPIIGLFIARQWDYMAMFWGLLLISSLGALSGYLVKIPRNATPAIANLNLNLHNLFEPKALSSSFNLLIVMMAYGGLLSFVALYGREVGVQNTSLFFLIFAIGIAISRITVGKVFDKHGPARILTLCLILDIFGFAMLALLKTPMGYFASAMIIGFGNGVVFPVFQTMVNNLAEPSHRGAANSTLYTALDLGMGSGMVAVGIISEHTSLSISFLICALLCIAGLVLFRRYVLGYYLKHVRF</sequence>
<feature type="transmembrane region" description="Helical" evidence="7">
    <location>
        <begin position="12"/>
        <end position="37"/>
    </location>
</feature>
<feature type="transmembrane region" description="Helical" evidence="7">
    <location>
        <begin position="162"/>
        <end position="183"/>
    </location>
</feature>
<dbReference type="InterPro" id="IPR020846">
    <property type="entry name" value="MFS_dom"/>
</dbReference>
<feature type="transmembrane region" description="Helical" evidence="7">
    <location>
        <begin position="295"/>
        <end position="313"/>
    </location>
</feature>
<dbReference type="GO" id="GO:0022857">
    <property type="term" value="F:transmembrane transporter activity"/>
    <property type="evidence" value="ECO:0007669"/>
    <property type="project" value="InterPro"/>
</dbReference>
<evidence type="ECO:0000256" key="4">
    <source>
        <dbReference type="ARBA" id="ARBA00022692"/>
    </source>
</evidence>
<keyword evidence="4 7" id="KW-0812">Transmembrane</keyword>
<evidence type="ECO:0000256" key="2">
    <source>
        <dbReference type="ARBA" id="ARBA00004141"/>
    </source>
</evidence>
<dbReference type="CDD" id="cd17489">
    <property type="entry name" value="MFS_YfcJ_like"/>
    <property type="match status" value="1"/>
</dbReference>
<feature type="transmembrane region" description="Helical" evidence="7">
    <location>
        <begin position="238"/>
        <end position="259"/>
    </location>
</feature>
<keyword evidence="10" id="KW-1185">Reference proteome</keyword>
<feature type="transmembrane region" description="Helical" evidence="7">
    <location>
        <begin position="357"/>
        <end position="375"/>
    </location>
</feature>
<keyword evidence="5 7" id="KW-1133">Transmembrane helix</keyword>
<evidence type="ECO:0000256" key="3">
    <source>
        <dbReference type="ARBA" id="ARBA00007520"/>
    </source>
</evidence>
<dbReference type="PROSITE" id="PS00216">
    <property type="entry name" value="SUGAR_TRANSPORT_1"/>
    <property type="match status" value="1"/>
</dbReference>
<dbReference type="InterPro" id="IPR011701">
    <property type="entry name" value="MFS"/>
</dbReference>
<accession>A0A7W5H340</accession>
<comment type="similarity">
    <text evidence="3">Belongs to the major facilitator superfamily. TCR/Tet family.</text>
</comment>
<dbReference type="GO" id="GO:0016020">
    <property type="term" value="C:membrane"/>
    <property type="evidence" value="ECO:0007669"/>
    <property type="project" value="UniProtKB-SubCell"/>
</dbReference>
<dbReference type="AlphaFoldDB" id="A0A7W5H340"/>
<feature type="transmembrane region" description="Helical" evidence="7">
    <location>
        <begin position="75"/>
        <end position="103"/>
    </location>
</feature>
<evidence type="ECO:0000256" key="1">
    <source>
        <dbReference type="ARBA" id="ARBA00003279"/>
    </source>
</evidence>
<dbReference type="InterPro" id="IPR001958">
    <property type="entry name" value="Tet-R_TetA/multi-R_MdtG-like"/>
</dbReference>
<reference evidence="9 10" key="1">
    <citation type="submission" date="2020-08" db="EMBL/GenBank/DDBJ databases">
        <title>Genomic Encyclopedia of Type Strains, Phase IV (KMG-IV): sequencing the most valuable type-strain genomes for metagenomic binning, comparative biology and taxonomic classification.</title>
        <authorList>
            <person name="Goeker M."/>
        </authorList>
    </citation>
    <scope>NUCLEOTIDE SEQUENCE [LARGE SCALE GENOMIC DNA]</scope>
    <source>
        <strain evidence="9 10">DSM 27471</strain>
    </source>
</reference>
<comment type="function">
    <text evidence="1">Resistance to tetracycline by an active tetracycline efflux. This is an energy-dependent process that decreases the accumulation of the antibiotic in whole cells. This protein functions as a metal-tetracycline/H(+) antiporter.</text>
</comment>
<evidence type="ECO:0000256" key="7">
    <source>
        <dbReference type="SAM" id="Phobius"/>
    </source>
</evidence>
<feature type="transmembrane region" description="Helical" evidence="7">
    <location>
        <begin position="135"/>
        <end position="156"/>
    </location>
</feature>
<keyword evidence="6 7" id="KW-0472">Membrane</keyword>